<evidence type="ECO:0000313" key="2">
    <source>
        <dbReference type="EMBL" id="CAG9862525.1"/>
    </source>
</evidence>
<name>A0A9N9XRS4_PHYSR</name>
<dbReference type="OrthoDB" id="6772584at2759"/>
<feature type="signal peptide" evidence="1">
    <location>
        <begin position="1"/>
        <end position="24"/>
    </location>
</feature>
<feature type="chain" id="PRO_5040381873" evidence="1">
    <location>
        <begin position="25"/>
        <end position="164"/>
    </location>
</feature>
<accession>A0A9N9XRS4</accession>
<reference evidence="2" key="1">
    <citation type="submission" date="2022-01" db="EMBL/GenBank/DDBJ databases">
        <authorList>
            <person name="King R."/>
        </authorList>
    </citation>
    <scope>NUCLEOTIDE SEQUENCE</scope>
</reference>
<dbReference type="EMBL" id="OU900098">
    <property type="protein sequence ID" value="CAG9862525.1"/>
    <property type="molecule type" value="Genomic_DNA"/>
</dbReference>
<proteinExistence type="predicted"/>
<keyword evidence="3" id="KW-1185">Reference proteome</keyword>
<gene>
    <name evidence="2" type="ORF">PHYEVI_LOCUS8838</name>
</gene>
<protein>
    <submittedName>
        <fullName evidence="2">Uncharacterized protein</fullName>
    </submittedName>
</protein>
<evidence type="ECO:0000256" key="1">
    <source>
        <dbReference type="SAM" id="SignalP"/>
    </source>
</evidence>
<organism evidence="2 3">
    <name type="scientific">Phyllotreta striolata</name>
    <name type="common">Striped flea beetle</name>
    <name type="synonym">Crioceris striolata</name>
    <dbReference type="NCBI Taxonomy" id="444603"/>
    <lineage>
        <taxon>Eukaryota</taxon>
        <taxon>Metazoa</taxon>
        <taxon>Ecdysozoa</taxon>
        <taxon>Arthropoda</taxon>
        <taxon>Hexapoda</taxon>
        <taxon>Insecta</taxon>
        <taxon>Pterygota</taxon>
        <taxon>Neoptera</taxon>
        <taxon>Endopterygota</taxon>
        <taxon>Coleoptera</taxon>
        <taxon>Polyphaga</taxon>
        <taxon>Cucujiformia</taxon>
        <taxon>Chrysomeloidea</taxon>
        <taxon>Chrysomelidae</taxon>
        <taxon>Galerucinae</taxon>
        <taxon>Alticini</taxon>
        <taxon>Phyllotreta</taxon>
    </lineage>
</organism>
<keyword evidence="1" id="KW-0732">Signal</keyword>
<dbReference type="AlphaFoldDB" id="A0A9N9XRS4"/>
<evidence type="ECO:0000313" key="3">
    <source>
        <dbReference type="Proteomes" id="UP001153712"/>
    </source>
</evidence>
<dbReference type="Proteomes" id="UP001153712">
    <property type="component" value="Chromosome 5"/>
</dbReference>
<sequence length="164" mass="18568">MTLVWHTRICLVLIIAVYFTCVTCEISNGQCVKVYYTDDNFFRIQCFRVAPTQNVLALTTEAGDTVEFFNSTISSDCFTVQHRSGNDTAFVCSEYLRDPCVKMGEKRFFWKDSTRDSGRIPCVVPVLPVSYGGIKAGNLSLIINDVVLTSFHIVDVPDRYPQRE</sequence>